<evidence type="ECO:0000256" key="1">
    <source>
        <dbReference type="ARBA" id="ARBA00001946"/>
    </source>
</evidence>
<dbReference type="Gene3D" id="3.40.50.2300">
    <property type="match status" value="1"/>
</dbReference>
<sequence length="573" mass="64106">MLMEKQHYKLLLVEGVQQPPSIVRTFLEQCQKTDFSTEVAIGFHESVARLMHESYDMVLLDMSVDGLIATDFLKHANIVGFETPVIVLNDNRCTKEVSELEEALLQLGASDFIPQSELTRGLLERSIRHVVERKHIETQIAQLLKRDPLTGLGNRLIFEEHAELAIARARRNAHQIAVIFMDLDRFKQVNDSLGHHVGDLLLTLISQRLDRSIRKSDVVARIGGDEFVLLLDNIDRPDNGSLIAAKILHAVTRPAVIGEHSIQVSASMGIAMYPQHGQNCTELMQKADMALYECKQQLDQHFLMFNERMQEKLKHIMTLERELNQAVEMEAFELYYQPKIDLKSELITGVEALVRWPMPDGSIRMPGDFIPEAVRTGAIIPIGEWALETACKQIAQWRDLGARIPIAVNISPRHLKLPEFTDRLLEKVGRYNIDPGLLELELTEEALVETGASNIFILQEIRNAGVKIAIDDFGTGYSSMRYLKVLPIDCVKIDKTFISGGEGNDLSDPTIIEAIVFLAKGLSLDVVAEGVETEAQKNALAEIGCDKAQGFVISPPIPSRLLNQLLFPSSALT</sequence>
<dbReference type="PATRIC" id="fig|717774.3.peg.4172"/>
<gene>
    <name evidence="4" type="ordered locus">Marme_4044</name>
</gene>
<dbReference type="PANTHER" id="PTHR44757">
    <property type="entry name" value="DIGUANYLATE CYCLASE DGCP"/>
    <property type="match status" value="1"/>
</dbReference>
<dbReference type="Gene3D" id="3.30.70.270">
    <property type="match status" value="1"/>
</dbReference>
<evidence type="ECO:0000313" key="5">
    <source>
        <dbReference type="Proteomes" id="UP000001062"/>
    </source>
</evidence>
<name>F2K038_MARM1</name>
<dbReference type="AlphaFoldDB" id="F2K038"/>
<dbReference type="CDD" id="cd01949">
    <property type="entry name" value="GGDEF"/>
    <property type="match status" value="1"/>
</dbReference>
<dbReference type="Gene3D" id="3.20.20.450">
    <property type="entry name" value="EAL domain"/>
    <property type="match status" value="1"/>
</dbReference>
<dbReference type="InterPro" id="IPR001633">
    <property type="entry name" value="EAL_dom"/>
</dbReference>
<dbReference type="eggNOG" id="COG5001">
    <property type="taxonomic scope" value="Bacteria"/>
</dbReference>
<dbReference type="KEGG" id="mme:Marme_4044"/>
<dbReference type="Pfam" id="PF00990">
    <property type="entry name" value="GGDEF"/>
    <property type="match status" value="1"/>
</dbReference>
<dbReference type="SUPFAM" id="SSF52172">
    <property type="entry name" value="CheY-like"/>
    <property type="match status" value="1"/>
</dbReference>
<dbReference type="Pfam" id="PF00563">
    <property type="entry name" value="EAL"/>
    <property type="match status" value="1"/>
</dbReference>
<evidence type="ECO:0000313" key="4">
    <source>
        <dbReference type="EMBL" id="ADZ93252.1"/>
    </source>
</evidence>
<dbReference type="HOGENOM" id="CLU_000445_70_50_6"/>
<keyword evidence="5" id="KW-1185">Reference proteome</keyword>
<dbReference type="CDD" id="cd01948">
    <property type="entry name" value="EAL"/>
    <property type="match status" value="1"/>
</dbReference>
<reference evidence="4 5" key="1">
    <citation type="journal article" date="2012" name="Stand. Genomic Sci.">
        <title>Complete genome sequence of the melanogenic marine bacterium Marinomonas mediterranea type strain (MMB-1(T)).</title>
        <authorList>
            <person name="Lucas-Elio P."/>
            <person name="Goodwin L."/>
            <person name="Woyke T."/>
            <person name="Pitluck S."/>
            <person name="Nolan M."/>
            <person name="Kyrpides N.C."/>
            <person name="Detter J.C."/>
            <person name="Copeland A."/>
            <person name="Teshima H."/>
            <person name="Bruce D."/>
            <person name="Detter C."/>
            <person name="Tapia R."/>
            <person name="Han S."/>
            <person name="Land M.L."/>
            <person name="Ivanova N."/>
            <person name="Mikhailova N."/>
            <person name="Johnston A.W."/>
            <person name="Sanchez-Amat A."/>
        </authorList>
    </citation>
    <scope>NUCLEOTIDE SEQUENCE [LARGE SCALE GENOMIC DNA]</scope>
    <source>
        <strain evidence="5">ATCC 700492 / JCM 21426 / NBRC 103028 / MMB-1</strain>
    </source>
</reference>
<dbReference type="EMBL" id="CP002583">
    <property type="protein sequence ID" value="ADZ93252.1"/>
    <property type="molecule type" value="Genomic_DNA"/>
</dbReference>
<dbReference type="SMART" id="SM00052">
    <property type="entry name" value="EAL"/>
    <property type="match status" value="1"/>
</dbReference>
<feature type="domain" description="GGDEF" evidence="3">
    <location>
        <begin position="174"/>
        <end position="307"/>
    </location>
</feature>
<protein>
    <submittedName>
        <fullName evidence="4">Diguanylate cyclase/phosphodiesterase</fullName>
    </submittedName>
</protein>
<feature type="domain" description="EAL" evidence="2">
    <location>
        <begin position="316"/>
        <end position="570"/>
    </location>
</feature>
<dbReference type="InterPro" id="IPR043128">
    <property type="entry name" value="Rev_trsase/Diguanyl_cyclase"/>
</dbReference>
<dbReference type="InterPro" id="IPR052155">
    <property type="entry name" value="Biofilm_reg_signaling"/>
</dbReference>
<dbReference type="PROSITE" id="PS50883">
    <property type="entry name" value="EAL"/>
    <property type="match status" value="1"/>
</dbReference>
<dbReference type="SUPFAM" id="SSF141868">
    <property type="entry name" value="EAL domain-like"/>
    <property type="match status" value="1"/>
</dbReference>
<organism evidence="4 5">
    <name type="scientific">Marinomonas mediterranea (strain ATCC 700492 / JCM 21426 / NBRC 103028 / MMB-1)</name>
    <dbReference type="NCBI Taxonomy" id="717774"/>
    <lineage>
        <taxon>Bacteria</taxon>
        <taxon>Pseudomonadati</taxon>
        <taxon>Pseudomonadota</taxon>
        <taxon>Gammaproteobacteria</taxon>
        <taxon>Oceanospirillales</taxon>
        <taxon>Oceanospirillaceae</taxon>
        <taxon>Marinomonas</taxon>
    </lineage>
</organism>
<dbReference type="SUPFAM" id="SSF55073">
    <property type="entry name" value="Nucleotide cyclase"/>
    <property type="match status" value="1"/>
</dbReference>
<dbReference type="InterPro" id="IPR029787">
    <property type="entry name" value="Nucleotide_cyclase"/>
</dbReference>
<proteinExistence type="predicted"/>
<dbReference type="PROSITE" id="PS50887">
    <property type="entry name" value="GGDEF"/>
    <property type="match status" value="1"/>
</dbReference>
<evidence type="ECO:0000259" key="2">
    <source>
        <dbReference type="PROSITE" id="PS50883"/>
    </source>
</evidence>
<dbReference type="NCBIfam" id="TIGR00254">
    <property type="entry name" value="GGDEF"/>
    <property type="match status" value="1"/>
</dbReference>
<dbReference type="InterPro" id="IPR000160">
    <property type="entry name" value="GGDEF_dom"/>
</dbReference>
<evidence type="ECO:0000259" key="3">
    <source>
        <dbReference type="PROSITE" id="PS50887"/>
    </source>
</evidence>
<dbReference type="GO" id="GO:0003824">
    <property type="term" value="F:catalytic activity"/>
    <property type="evidence" value="ECO:0007669"/>
    <property type="project" value="UniProtKB-ARBA"/>
</dbReference>
<dbReference type="InterPro" id="IPR011006">
    <property type="entry name" value="CheY-like_superfamily"/>
</dbReference>
<dbReference type="PANTHER" id="PTHR44757:SF2">
    <property type="entry name" value="BIOFILM ARCHITECTURE MAINTENANCE PROTEIN MBAA"/>
    <property type="match status" value="1"/>
</dbReference>
<dbReference type="Proteomes" id="UP000001062">
    <property type="component" value="Chromosome"/>
</dbReference>
<dbReference type="OrthoDB" id="9176779at2"/>
<dbReference type="SMART" id="SM00267">
    <property type="entry name" value="GGDEF"/>
    <property type="match status" value="1"/>
</dbReference>
<comment type="cofactor">
    <cofactor evidence="1">
        <name>Mg(2+)</name>
        <dbReference type="ChEBI" id="CHEBI:18420"/>
    </cofactor>
</comment>
<dbReference type="InterPro" id="IPR035919">
    <property type="entry name" value="EAL_sf"/>
</dbReference>
<accession>F2K038</accession>
<dbReference type="STRING" id="717774.Marme_4044"/>
<dbReference type="FunFam" id="3.30.70.270:FF:000001">
    <property type="entry name" value="Diguanylate cyclase domain protein"/>
    <property type="match status" value="1"/>
</dbReference>